<dbReference type="SUPFAM" id="SSF57701">
    <property type="entry name" value="Zn2/Cys6 DNA-binding domain"/>
    <property type="match status" value="1"/>
</dbReference>
<keyword evidence="3" id="KW-0238">DNA-binding</keyword>
<feature type="compositionally biased region" description="Polar residues" evidence="6">
    <location>
        <begin position="181"/>
        <end position="196"/>
    </location>
</feature>
<feature type="compositionally biased region" description="Polar residues" evidence="6">
    <location>
        <begin position="95"/>
        <end position="104"/>
    </location>
</feature>
<dbReference type="Gene3D" id="4.10.240.10">
    <property type="entry name" value="Zn(2)-C6 fungal-type DNA-binding domain"/>
    <property type="match status" value="1"/>
</dbReference>
<dbReference type="PANTHER" id="PTHR31845:SF17">
    <property type="entry name" value="ZN(II)2CYS6 TRANSCRIPTION FACTOR (EUROFUNG)"/>
    <property type="match status" value="1"/>
</dbReference>
<evidence type="ECO:0000259" key="7">
    <source>
        <dbReference type="SMART" id="SM00066"/>
    </source>
</evidence>
<evidence type="ECO:0000313" key="9">
    <source>
        <dbReference type="Proteomes" id="UP000290288"/>
    </source>
</evidence>
<evidence type="ECO:0000256" key="6">
    <source>
        <dbReference type="SAM" id="MobiDB-lite"/>
    </source>
</evidence>
<feature type="compositionally biased region" description="Polar residues" evidence="6">
    <location>
        <begin position="591"/>
        <end position="620"/>
    </location>
</feature>
<feature type="region of interest" description="Disordered" evidence="6">
    <location>
        <begin position="238"/>
        <end position="274"/>
    </location>
</feature>
<dbReference type="STRING" id="2316362.A0A4Q2D3E0"/>
<comment type="caution">
    <text evidence="8">The sequence shown here is derived from an EMBL/GenBank/DDBJ whole genome shotgun (WGS) entry which is preliminary data.</text>
</comment>
<name>A0A4Q2D3E0_9AGAR</name>
<dbReference type="InterPro" id="IPR051089">
    <property type="entry name" value="prtT"/>
</dbReference>
<keyword evidence="4" id="KW-0804">Transcription</keyword>
<dbReference type="OrthoDB" id="3163292at2759"/>
<dbReference type="EMBL" id="SDEE01001091">
    <property type="protein sequence ID" value="RXW12871.1"/>
    <property type="molecule type" value="Genomic_DNA"/>
</dbReference>
<dbReference type="GO" id="GO:0008270">
    <property type="term" value="F:zinc ion binding"/>
    <property type="evidence" value="ECO:0007669"/>
    <property type="project" value="InterPro"/>
</dbReference>
<feature type="region of interest" description="Disordered" evidence="6">
    <location>
        <begin position="577"/>
        <end position="637"/>
    </location>
</feature>
<reference evidence="8 9" key="1">
    <citation type="submission" date="2019-01" db="EMBL/GenBank/DDBJ databases">
        <title>Draft genome sequence of Psathyrella aberdarensis IHI B618.</title>
        <authorList>
            <person name="Buettner E."/>
            <person name="Kellner H."/>
        </authorList>
    </citation>
    <scope>NUCLEOTIDE SEQUENCE [LARGE SCALE GENOMIC DNA]</scope>
    <source>
        <strain evidence="8 9">IHI B618</strain>
    </source>
</reference>
<comment type="subcellular location">
    <subcellularLocation>
        <location evidence="1">Nucleus</location>
    </subcellularLocation>
</comment>
<feature type="region of interest" description="Disordered" evidence="6">
    <location>
        <begin position="92"/>
        <end position="222"/>
    </location>
</feature>
<evidence type="ECO:0000256" key="2">
    <source>
        <dbReference type="ARBA" id="ARBA00023015"/>
    </source>
</evidence>
<feature type="region of interest" description="Disordered" evidence="6">
    <location>
        <begin position="756"/>
        <end position="792"/>
    </location>
</feature>
<feature type="domain" description="Zn(2)-C6 fungal-type" evidence="7">
    <location>
        <begin position="17"/>
        <end position="65"/>
    </location>
</feature>
<keyword evidence="2" id="KW-0805">Transcription regulation</keyword>
<dbReference type="GO" id="GO:0005634">
    <property type="term" value="C:nucleus"/>
    <property type="evidence" value="ECO:0007669"/>
    <property type="project" value="UniProtKB-SubCell"/>
</dbReference>
<feature type="compositionally biased region" description="Pro residues" evidence="6">
    <location>
        <begin position="133"/>
        <end position="145"/>
    </location>
</feature>
<dbReference type="GO" id="GO:0000976">
    <property type="term" value="F:transcription cis-regulatory region binding"/>
    <property type="evidence" value="ECO:0007669"/>
    <property type="project" value="TreeGrafter"/>
</dbReference>
<sequence length="792" mass="88260">MDIDPDAKPSSQKPPVVRGARACTVCRTAKMKCVGAEDGGKPCQRCKRANTASVSFAVPPHPSSDPSPDACSKSIAEAGNLVQSTSDPLFLVQPSPISSPSRLSEASKMLRRLEKGLNTAKLKSQPPEASPTVYPPPELHGPPPAQEAYPGIPPQDGAYNSPPGTSQYMSGSIPPISIPSYQNGGDSYPSGSNGNHNIDPDEEDDDDADKNEDSFYPAKLIKRENQRNSFFRTILNPEEAPTAGSPTQQGVQHPNNHHPRAQPSPPGPLDPISSGILTEEDAKMLFDLLFLRLNPFINLFDPALHTAPYVRHKCPFLFTTLIMVCCKFWRPNLFRTTQKLANDFAVRAFAEAWKRVEVVQAFACLTYWKDPDDNRTWTYIGYAETTDIFASNKGNTDIDYAQVLRKCNDKLTTWDETWRAEMVKAKGETFHLSFLSFFRLYVRLFLNSFGIQASLIPGSRTPPSLQALTTCYTSALDSLRIVSDDFVKMSMLCYGQDSITVMTAYSAVFLLRLLQTPITFAQIGETVASDIYRLIHKTADSYYDASHLSPVATSAAYHARFLHSLLANDIFRSRRTDRERNDNGMPIDPRLQNQGPQQVVQASPTQASYPHQVPRSQDQAFQFPASPNMPAHPHAGMAPNVYQQQVPQQQQQQQQQAQQQQAQSGQQQQQQQQHQQQQEYVVAQQQAVNNAANMNYYSATHPNLPAASHHASELDAHYWKNMFIELGFGENNETQTNVLAVGTSDLRNAPYMEHPTVHHHQPPQHSMHQGPIPYHSSVHPPMQVSVHPQYNH</sequence>
<organism evidence="8 9">
    <name type="scientific">Candolleomyces aberdarensis</name>
    <dbReference type="NCBI Taxonomy" id="2316362"/>
    <lineage>
        <taxon>Eukaryota</taxon>
        <taxon>Fungi</taxon>
        <taxon>Dikarya</taxon>
        <taxon>Basidiomycota</taxon>
        <taxon>Agaricomycotina</taxon>
        <taxon>Agaricomycetes</taxon>
        <taxon>Agaricomycetidae</taxon>
        <taxon>Agaricales</taxon>
        <taxon>Agaricineae</taxon>
        <taxon>Psathyrellaceae</taxon>
        <taxon>Candolleomyces</taxon>
    </lineage>
</organism>
<evidence type="ECO:0000256" key="4">
    <source>
        <dbReference type="ARBA" id="ARBA00023163"/>
    </source>
</evidence>
<dbReference type="AlphaFoldDB" id="A0A4Q2D3E0"/>
<dbReference type="SMART" id="SM00066">
    <property type="entry name" value="GAL4"/>
    <property type="match status" value="1"/>
</dbReference>
<dbReference type="InterPro" id="IPR001138">
    <property type="entry name" value="Zn2Cys6_DnaBD"/>
</dbReference>
<feature type="compositionally biased region" description="Acidic residues" evidence="6">
    <location>
        <begin position="200"/>
        <end position="210"/>
    </location>
</feature>
<dbReference type="GO" id="GO:0000981">
    <property type="term" value="F:DNA-binding transcription factor activity, RNA polymerase II-specific"/>
    <property type="evidence" value="ECO:0007669"/>
    <property type="project" value="InterPro"/>
</dbReference>
<keyword evidence="9" id="KW-1185">Reference proteome</keyword>
<feature type="compositionally biased region" description="Polar residues" evidence="6">
    <location>
        <begin position="244"/>
        <end position="254"/>
    </location>
</feature>
<gene>
    <name evidence="8" type="ORF">EST38_g12984</name>
</gene>
<proteinExistence type="predicted"/>
<evidence type="ECO:0000256" key="3">
    <source>
        <dbReference type="ARBA" id="ARBA00023125"/>
    </source>
</evidence>
<keyword evidence="5" id="KW-0539">Nucleus</keyword>
<protein>
    <recommendedName>
        <fullName evidence="7">Zn(2)-C6 fungal-type domain-containing protein</fullName>
    </recommendedName>
</protein>
<accession>A0A4Q2D3E0</accession>
<dbReference type="PANTHER" id="PTHR31845">
    <property type="entry name" value="FINGER DOMAIN PROTEIN, PUTATIVE-RELATED"/>
    <property type="match status" value="1"/>
</dbReference>
<evidence type="ECO:0000256" key="5">
    <source>
        <dbReference type="ARBA" id="ARBA00023242"/>
    </source>
</evidence>
<dbReference type="Pfam" id="PF00172">
    <property type="entry name" value="Zn_clus"/>
    <property type="match status" value="1"/>
</dbReference>
<dbReference type="CDD" id="cd00067">
    <property type="entry name" value="GAL4"/>
    <property type="match status" value="1"/>
</dbReference>
<evidence type="ECO:0000313" key="8">
    <source>
        <dbReference type="EMBL" id="RXW12871.1"/>
    </source>
</evidence>
<evidence type="ECO:0000256" key="1">
    <source>
        <dbReference type="ARBA" id="ARBA00004123"/>
    </source>
</evidence>
<dbReference type="Proteomes" id="UP000290288">
    <property type="component" value="Unassembled WGS sequence"/>
</dbReference>
<dbReference type="InterPro" id="IPR036864">
    <property type="entry name" value="Zn2-C6_fun-type_DNA-bd_sf"/>
</dbReference>